<evidence type="ECO:0000313" key="4">
    <source>
        <dbReference type="EMBL" id="CCH31244.1"/>
    </source>
</evidence>
<name>K0K2Z1_SACES</name>
<dbReference type="Gene3D" id="2.60.40.1220">
    <property type="match status" value="2"/>
</dbReference>
<dbReference type="InterPro" id="IPR014756">
    <property type="entry name" value="Ig_E-set"/>
</dbReference>
<sequence>MFPSDAARHRPGTALVRLVTVLVVAAALVVAPVAGRTPVAVAATTTAFTDVPATAAVGAPYTFGGTVTDESPVAAVEVSTDAGVTWRAAGWQAGQTTWSHTFTPANSGTAHLRVRALDAAQSPFSAASAETPVAARVCPCGLWSDADAPATADATDNTAVELGLKWRSTSDGHVRGIRFYKGPGNTGTHTGTLWSATGTALATGTFRAETASGWQTLVFAQPVAVTGNTTYTASYLSPTGHFSVDQGYFARSSRYLEPLTGLQTGVDGPNGVYRTGGGFPNTGSPGNANYWVDVVWAPEPGADGRAPDLIGTTPTGGAGSVALTAPVSAAFDETIAPGSAQFTVTGPAGPVTGRTSLSGNAKTAQFAPDGPLPAGTAFTASVRVGDAAGNQTAQHTWQFTTGTPRAAECPCTLWDDFTTPAVTAADDSRPVELGVKVRFAGKGQVLGVRFYKGAGNTGTHTGSFWTSTGVLLATGTFTGETTTGWQTLTFAEPVSVQTGTTYVVSYFAPDGHYAVTQKQFQDQPTTYGPITAITDGTAGANGLFRYDGGFPTGGYLASNYWVDVVYRNGLNGDTDRPTLDTRTPGPDATGVALDQPVTLGFSEAIDPESAVVTFSDTGGGTLSGTSTLSADQKTVTWTPNGTYKPATRYAVRVQAADVNGNTMTAPVSWSITTQATAPCPCSLFSDATVPKIPSANDGGAYELGVRFTVPRGGWVTSVRFYKGEGNNGTHTGSLWNSSGQRIAHGTFTDETAIGWQELTFAEPVAIAHGATYVASYSAPQGHYSIDHGYFTFRNPVVSPPLGTAEGVAAGVFAPGGGYPSLTWNGNNYWVDVDFTPYTDFTPPVHTGHTPGDGAVDVGLSGPLHITYDEPLNVADSTVRVKDSHGVTMRGTLSLTDGNRTLVWTPVAPLVRGTTYTASARAADSSENIAVDTVTWSFTMGNPPCPCSLYSEAAVPEIAEFGYYGGAGIGVRFIPSTNGSITAVKFYKGPANRRYHHGYLSLPNQETLASGGFADETPSGWQTVTFANPVPVTAGTEYLAWYTMLDGRYSQTTNYFRNGGTVTPQLTAPGGPDSYNGMFGRIQGYPSFPRDATYNNYWVDVVFTTS</sequence>
<dbReference type="InterPro" id="IPR025141">
    <property type="entry name" value="DUF4082"/>
</dbReference>
<dbReference type="HOGENOM" id="CLU_009763_0_0_11"/>
<accession>K0K2Z1</accession>
<reference evidence="4 5" key="1">
    <citation type="journal article" date="2012" name="BMC Genomics">
        <title>Complete genome sequence of Saccharothrix espanaensis DSM 44229T and comparison to the other completely sequenced Pseudonocardiaceae.</title>
        <authorList>
            <person name="Strobel T."/>
            <person name="Al-Dilaimi A."/>
            <person name="Blom J."/>
            <person name="Gessner A."/>
            <person name="Kalinowski J."/>
            <person name="Luzhetska M."/>
            <person name="Puhler A."/>
            <person name="Szczepanowski R."/>
            <person name="Bechthold A."/>
            <person name="Ruckert C."/>
        </authorList>
    </citation>
    <scope>NUCLEOTIDE SEQUENCE [LARGE SCALE GENOMIC DNA]</scope>
    <source>
        <strain evidence="5">ATCC 51144 / DSM 44229 / JCM 9112 / NBRC 15066 / NRRL 15764</strain>
    </source>
</reference>
<dbReference type="Gene3D" id="2.60.40.3710">
    <property type="match status" value="1"/>
</dbReference>
<feature type="domain" description="SbsA Ig-like" evidence="2">
    <location>
        <begin position="841"/>
        <end position="938"/>
    </location>
</feature>
<evidence type="ECO:0000313" key="5">
    <source>
        <dbReference type="Proteomes" id="UP000006281"/>
    </source>
</evidence>
<feature type="domain" description="DUF4082" evidence="3">
    <location>
        <begin position="147"/>
        <end position="292"/>
    </location>
</feature>
<evidence type="ECO:0008006" key="6">
    <source>
        <dbReference type="Google" id="ProtNLM"/>
    </source>
</evidence>
<dbReference type="Proteomes" id="UP000006281">
    <property type="component" value="Chromosome"/>
</dbReference>
<dbReference type="Pfam" id="PF13205">
    <property type="entry name" value="Big_5"/>
    <property type="match status" value="3"/>
</dbReference>
<dbReference type="PATRIC" id="fig|1179773.3.peg.3956"/>
<organism evidence="4 5">
    <name type="scientific">Saccharothrix espanaensis (strain ATCC 51144 / DSM 44229 / JCM 9112 / NBRC 15066 / NRRL 15764)</name>
    <dbReference type="NCBI Taxonomy" id="1179773"/>
    <lineage>
        <taxon>Bacteria</taxon>
        <taxon>Bacillati</taxon>
        <taxon>Actinomycetota</taxon>
        <taxon>Actinomycetes</taxon>
        <taxon>Pseudonocardiales</taxon>
        <taxon>Pseudonocardiaceae</taxon>
        <taxon>Saccharothrix</taxon>
    </lineage>
</organism>
<dbReference type="Pfam" id="PF13313">
    <property type="entry name" value="DUF4082"/>
    <property type="match status" value="4"/>
</dbReference>
<dbReference type="KEGG" id="sesp:BN6_39560"/>
<dbReference type="EMBL" id="HE804045">
    <property type="protein sequence ID" value="CCH31244.1"/>
    <property type="molecule type" value="Genomic_DNA"/>
</dbReference>
<dbReference type="AlphaFoldDB" id="K0K2Z1"/>
<keyword evidence="5" id="KW-1185">Reference proteome</keyword>
<gene>
    <name evidence="4" type="ordered locus">BN6_39560</name>
</gene>
<dbReference type="InterPro" id="IPR032812">
    <property type="entry name" value="SbsA_Ig"/>
</dbReference>
<dbReference type="InterPro" id="IPR014755">
    <property type="entry name" value="Cu-Rt/internalin_Ig-like"/>
</dbReference>
<evidence type="ECO:0000256" key="1">
    <source>
        <dbReference type="ARBA" id="ARBA00022729"/>
    </source>
</evidence>
<proteinExistence type="predicted"/>
<dbReference type="OrthoDB" id="505641at2"/>
<dbReference type="RefSeq" id="WP_015101356.1">
    <property type="nucleotide sequence ID" value="NC_019673.1"/>
</dbReference>
<dbReference type="BioCyc" id="SESP1179773:BN6_RS19135-MONOMER"/>
<dbReference type="STRING" id="1179773.BN6_39560"/>
<feature type="domain" description="DUF4082" evidence="3">
    <location>
        <begin position="418"/>
        <end position="562"/>
    </location>
</feature>
<protein>
    <recommendedName>
        <fullName evidence="6">DUF4082 domain-containing protein</fullName>
    </recommendedName>
</protein>
<feature type="domain" description="DUF4082" evidence="3">
    <location>
        <begin position="953"/>
        <end position="1098"/>
    </location>
</feature>
<evidence type="ECO:0000259" key="2">
    <source>
        <dbReference type="Pfam" id="PF13205"/>
    </source>
</evidence>
<feature type="domain" description="SbsA Ig-like" evidence="2">
    <location>
        <begin position="303"/>
        <end position="401"/>
    </location>
</feature>
<dbReference type="SUPFAM" id="SSF81296">
    <property type="entry name" value="E set domains"/>
    <property type="match status" value="1"/>
</dbReference>
<dbReference type="eggNOG" id="COG2372">
    <property type="taxonomic scope" value="Bacteria"/>
</dbReference>
<dbReference type="Gene3D" id="2.60.40.650">
    <property type="match status" value="1"/>
</dbReference>
<evidence type="ECO:0000259" key="3">
    <source>
        <dbReference type="Pfam" id="PF13313"/>
    </source>
</evidence>
<feature type="domain" description="DUF4082" evidence="3">
    <location>
        <begin position="688"/>
        <end position="830"/>
    </location>
</feature>
<feature type="domain" description="SbsA Ig-like" evidence="2">
    <location>
        <begin position="573"/>
        <end position="673"/>
    </location>
</feature>
<keyword evidence="1" id="KW-0732">Signal</keyword>